<accession>A0A0A8YXP9</accession>
<protein>
    <submittedName>
        <fullName evidence="1">Uncharacterized protein</fullName>
    </submittedName>
</protein>
<proteinExistence type="predicted"/>
<name>A0A0A8YXP9_ARUDO</name>
<reference evidence="1" key="1">
    <citation type="submission" date="2014-09" db="EMBL/GenBank/DDBJ databases">
        <authorList>
            <person name="Magalhaes I.L.F."/>
            <person name="Oliveira U."/>
            <person name="Santos F.R."/>
            <person name="Vidigal T.H.D.A."/>
            <person name="Brescovit A.D."/>
            <person name="Santos A.J."/>
        </authorList>
    </citation>
    <scope>NUCLEOTIDE SEQUENCE</scope>
    <source>
        <tissue evidence="1">Shoot tissue taken approximately 20 cm above the soil surface</tissue>
    </source>
</reference>
<dbReference type="AlphaFoldDB" id="A0A0A8YXP9"/>
<reference evidence="1" key="2">
    <citation type="journal article" date="2015" name="Data Brief">
        <title>Shoot transcriptome of the giant reed, Arundo donax.</title>
        <authorList>
            <person name="Barrero R.A."/>
            <person name="Guerrero F.D."/>
            <person name="Moolhuijzen P."/>
            <person name="Goolsby J.A."/>
            <person name="Tidwell J."/>
            <person name="Bellgard S.E."/>
            <person name="Bellgard M.I."/>
        </authorList>
    </citation>
    <scope>NUCLEOTIDE SEQUENCE</scope>
    <source>
        <tissue evidence="1">Shoot tissue taken approximately 20 cm above the soil surface</tissue>
    </source>
</reference>
<evidence type="ECO:0000313" key="1">
    <source>
        <dbReference type="EMBL" id="JAD31924.1"/>
    </source>
</evidence>
<dbReference type="EMBL" id="GBRH01265971">
    <property type="protein sequence ID" value="JAD31924.1"/>
    <property type="molecule type" value="Transcribed_RNA"/>
</dbReference>
<sequence>MVLRPSVTMCRPLHSSNKIKEDSLGPLLAII</sequence>
<organism evidence="1">
    <name type="scientific">Arundo donax</name>
    <name type="common">Giant reed</name>
    <name type="synonym">Donax arundinaceus</name>
    <dbReference type="NCBI Taxonomy" id="35708"/>
    <lineage>
        <taxon>Eukaryota</taxon>
        <taxon>Viridiplantae</taxon>
        <taxon>Streptophyta</taxon>
        <taxon>Embryophyta</taxon>
        <taxon>Tracheophyta</taxon>
        <taxon>Spermatophyta</taxon>
        <taxon>Magnoliopsida</taxon>
        <taxon>Liliopsida</taxon>
        <taxon>Poales</taxon>
        <taxon>Poaceae</taxon>
        <taxon>PACMAD clade</taxon>
        <taxon>Arundinoideae</taxon>
        <taxon>Arundineae</taxon>
        <taxon>Arundo</taxon>
    </lineage>
</organism>